<dbReference type="GO" id="GO:0000175">
    <property type="term" value="F:3'-5'-RNA exonuclease activity"/>
    <property type="evidence" value="ECO:0007669"/>
    <property type="project" value="UniProtKB-ARBA"/>
</dbReference>
<reference evidence="17" key="2">
    <citation type="submission" date="2025-04" db="UniProtKB">
        <authorList>
            <consortium name="RefSeq"/>
        </authorList>
    </citation>
    <scope>IDENTIFICATION</scope>
</reference>
<dbReference type="GO" id="GO:0005634">
    <property type="term" value="C:nucleus"/>
    <property type="evidence" value="ECO:0007669"/>
    <property type="project" value="TreeGrafter"/>
</dbReference>
<keyword evidence="10" id="KW-0496">Mitochondrion</keyword>
<sequence>MSQESGVATTRKWAIVAAGVGLVYVLVRNRQSLLGPLRRVWHYGSPLPQRHIEVLNSVQETTTQWVLNELKNHCQTFKVLGFDCEWITVGGSRRPVALLQLSSHRGLCALFRLCHMKQIPKGLRELLEDDAVIKVGVAPQEDAMKLSHDYGVGVASTLDLRFLCVMAGHKPGGLGKLSQTHLNYTLDKNWRLACSNWEAKELEPKQLNYAANDALVAVAIYQKLARDLEPKYFWQRRSLNDDSLRNKFEPFLDVDFTKGFSLSLTGSGATRSKSCGPSKSKKWLPKKQPFRQMGTRSKDFYDNCLLQAPDGELLCTIDRRKASWYLNQNLGTQISEEPFTVRLNFEPAGRAVGDVGRYYQTPKENQCVVCGDRDAYIRKNVVPREYRKHFPMVMKSHTSHDVLLLCPTCHQLSNISDLRVRTKLAVQCEAPFKYGDGSVKFRDDPELKRVQSAGKALLYHGTKIPAAKVADMQRTLLEFYSDQTEVTEQLLRQAASVEYRVENADYCQHGERVVQQYRDKFGGLVELERLWREHFLHAMQPRFLPELWNVNHNADRLEVRASEGRVDEADLLVAGLDAKVKVI</sequence>
<dbReference type="InterPro" id="IPR012337">
    <property type="entry name" value="RNaseH-like_sf"/>
</dbReference>
<evidence type="ECO:0000256" key="12">
    <source>
        <dbReference type="ARBA" id="ARBA00061005"/>
    </source>
</evidence>
<dbReference type="FunFam" id="3.30.420.10:FF:000041">
    <property type="entry name" value="Exonuclease 3'-5' domain containing 2"/>
    <property type="match status" value="1"/>
</dbReference>
<keyword evidence="4" id="KW-0812">Transmembrane</keyword>
<evidence type="ECO:0000256" key="6">
    <source>
        <dbReference type="ARBA" id="ARBA00022723"/>
    </source>
</evidence>
<dbReference type="GO" id="GO:0046872">
    <property type="term" value="F:metal ion binding"/>
    <property type="evidence" value="ECO:0007669"/>
    <property type="project" value="UniProtKB-KW"/>
</dbReference>
<keyword evidence="6" id="KW-0479">Metal-binding</keyword>
<accession>A0A6P4ENV0</accession>
<evidence type="ECO:0000256" key="7">
    <source>
        <dbReference type="ARBA" id="ARBA00022801"/>
    </source>
</evidence>
<comment type="similarity">
    <text evidence="12">Belongs to the EXD2 family.</text>
</comment>
<dbReference type="GO" id="GO:0003676">
    <property type="term" value="F:nucleic acid binding"/>
    <property type="evidence" value="ECO:0007669"/>
    <property type="project" value="InterPro"/>
</dbReference>
<dbReference type="EnsemblMetazoa" id="XM_017122825.1">
    <property type="protein sequence ID" value="XP_016978314.1"/>
    <property type="gene ID" value="LOC108043983"/>
</dbReference>
<evidence type="ECO:0000256" key="10">
    <source>
        <dbReference type="ARBA" id="ARBA00023128"/>
    </source>
</evidence>
<dbReference type="OrthoDB" id="1920326at2759"/>
<dbReference type="Proteomes" id="UP001652680">
    <property type="component" value="Unassembled WGS sequence"/>
</dbReference>
<gene>
    <name evidence="17" type="primary">LOC108043983</name>
    <name evidence="15" type="synonym">108043983</name>
</gene>
<name>A0A6P4ENV0_DRORH</name>
<evidence type="ECO:0000256" key="9">
    <source>
        <dbReference type="ARBA" id="ARBA00022989"/>
    </source>
</evidence>
<keyword evidence="11" id="KW-0472">Membrane</keyword>
<evidence type="ECO:0000256" key="5">
    <source>
        <dbReference type="ARBA" id="ARBA00022722"/>
    </source>
</evidence>
<dbReference type="InterPro" id="IPR036397">
    <property type="entry name" value="RNaseH_sf"/>
</dbReference>
<dbReference type="GO" id="GO:0006310">
    <property type="term" value="P:DNA recombination"/>
    <property type="evidence" value="ECO:0007669"/>
    <property type="project" value="UniProtKB-ARBA"/>
</dbReference>
<dbReference type="GeneID" id="108043983"/>
<dbReference type="SMART" id="SM00474">
    <property type="entry name" value="35EXOc"/>
    <property type="match status" value="1"/>
</dbReference>
<evidence type="ECO:0000256" key="1">
    <source>
        <dbReference type="ARBA" id="ARBA00001936"/>
    </source>
</evidence>
<dbReference type="RefSeq" id="XP_016978314.1">
    <property type="nucleotide sequence ID" value="XM_017122825.1"/>
</dbReference>
<dbReference type="CDD" id="cd06141">
    <property type="entry name" value="WRN_exo"/>
    <property type="match status" value="1"/>
</dbReference>
<dbReference type="InterPro" id="IPR051132">
    <property type="entry name" value="3-5_Exonuclease_domain"/>
</dbReference>
<evidence type="ECO:0000256" key="2">
    <source>
        <dbReference type="ARBA" id="ARBA00001946"/>
    </source>
</evidence>
<keyword evidence="16" id="KW-1185">Reference proteome</keyword>
<organism evidence="17">
    <name type="scientific">Drosophila rhopaloa</name>
    <name type="common">Fruit fly</name>
    <dbReference type="NCBI Taxonomy" id="1041015"/>
    <lineage>
        <taxon>Eukaryota</taxon>
        <taxon>Metazoa</taxon>
        <taxon>Ecdysozoa</taxon>
        <taxon>Arthropoda</taxon>
        <taxon>Hexapoda</taxon>
        <taxon>Insecta</taxon>
        <taxon>Pterygota</taxon>
        <taxon>Neoptera</taxon>
        <taxon>Endopterygota</taxon>
        <taxon>Diptera</taxon>
        <taxon>Brachycera</taxon>
        <taxon>Muscomorpha</taxon>
        <taxon>Ephydroidea</taxon>
        <taxon>Drosophilidae</taxon>
        <taxon>Drosophila</taxon>
        <taxon>Sophophora</taxon>
    </lineage>
</organism>
<dbReference type="PANTHER" id="PTHR13620:SF104">
    <property type="entry name" value="EXONUCLEASE 3'-5' DOMAIN-CONTAINING PROTEIN 2"/>
    <property type="match status" value="1"/>
</dbReference>
<feature type="domain" description="3'-5' exonuclease" evidence="14">
    <location>
        <begin position="54"/>
        <end position="229"/>
    </location>
</feature>
<protein>
    <recommendedName>
        <fullName evidence="13">Exonuclease 3'-5' domain-containing protein 2</fullName>
    </recommendedName>
</protein>
<reference evidence="15" key="3">
    <citation type="submission" date="2025-05" db="UniProtKB">
        <authorList>
            <consortium name="EnsemblMetazoa"/>
        </authorList>
    </citation>
    <scope>IDENTIFICATION</scope>
</reference>
<keyword evidence="8 17" id="KW-0269">Exonuclease</keyword>
<dbReference type="PANTHER" id="PTHR13620">
    <property type="entry name" value="3-5 EXONUCLEASE"/>
    <property type="match status" value="1"/>
</dbReference>
<reference evidence="16" key="1">
    <citation type="journal article" date="2021" name="Elife">
        <title>Highly contiguous assemblies of 101 drosophilid genomes.</title>
        <authorList>
            <person name="Kim B.Y."/>
            <person name="Wang J.R."/>
            <person name="Miller D.E."/>
            <person name="Barmina O."/>
            <person name="Delaney E."/>
            <person name="Thompson A."/>
            <person name="Comeault A.A."/>
            <person name="Peede D."/>
            <person name="D'Agostino E.R."/>
            <person name="Pelaez J."/>
            <person name="Aguilar J.M."/>
            <person name="Haji D."/>
            <person name="Matsunaga T."/>
            <person name="Armstrong E.E."/>
            <person name="Zych M."/>
            <person name="Ogawa Y."/>
            <person name="Stamenkovic-Radak M."/>
            <person name="Jelic M."/>
            <person name="Veselinovic M.S."/>
            <person name="Tanaskovic M."/>
            <person name="Eric P."/>
            <person name="Gao J.J."/>
            <person name="Katoh T.K."/>
            <person name="Toda M.J."/>
            <person name="Watabe H."/>
            <person name="Watada M."/>
            <person name="Davis J.S."/>
            <person name="Moyle L.C."/>
            <person name="Manoli G."/>
            <person name="Bertolini E."/>
            <person name="Kostal V."/>
            <person name="Hawley R.S."/>
            <person name="Takahashi A."/>
            <person name="Jones C.D."/>
            <person name="Price D.K."/>
            <person name="Whiteman N."/>
            <person name="Kopp A."/>
            <person name="Matute D.R."/>
            <person name="Petrov D.A."/>
        </authorList>
    </citation>
    <scope>NUCLEOTIDE SEQUENCE [LARGE SCALE GENOMIC DNA]</scope>
</reference>
<evidence type="ECO:0000259" key="14">
    <source>
        <dbReference type="SMART" id="SM00474"/>
    </source>
</evidence>
<keyword evidence="7" id="KW-0378">Hydrolase</keyword>
<comment type="cofactor">
    <cofactor evidence="1">
        <name>Mn(2+)</name>
        <dbReference type="ChEBI" id="CHEBI:29035"/>
    </cofactor>
</comment>
<dbReference type="SUPFAM" id="SSF53098">
    <property type="entry name" value="Ribonuclease H-like"/>
    <property type="match status" value="1"/>
</dbReference>
<keyword evidence="9" id="KW-1133">Transmembrane helix</keyword>
<comment type="cofactor">
    <cofactor evidence="2">
        <name>Mg(2+)</name>
        <dbReference type="ChEBI" id="CHEBI:18420"/>
    </cofactor>
</comment>
<evidence type="ECO:0000256" key="3">
    <source>
        <dbReference type="ARBA" id="ARBA00004325"/>
    </source>
</evidence>
<evidence type="ECO:0000256" key="13">
    <source>
        <dbReference type="ARBA" id="ARBA00069878"/>
    </source>
</evidence>
<evidence type="ECO:0000256" key="11">
    <source>
        <dbReference type="ARBA" id="ARBA00023136"/>
    </source>
</evidence>
<evidence type="ECO:0000256" key="4">
    <source>
        <dbReference type="ARBA" id="ARBA00022692"/>
    </source>
</evidence>
<dbReference type="AlphaFoldDB" id="A0A6P4ENV0"/>
<evidence type="ECO:0000313" key="16">
    <source>
        <dbReference type="Proteomes" id="UP001652680"/>
    </source>
</evidence>
<evidence type="ECO:0000313" key="15">
    <source>
        <dbReference type="EnsemblMetazoa" id="XP_016978314.1"/>
    </source>
</evidence>
<comment type="subcellular location">
    <subcellularLocation>
        <location evidence="3">Mitochondrion membrane</location>
    </subcellularLocation>
</comment>
<evidence type="ECO:0000313" key="17">
    <source>
        <dbReference type="RefSeq" id="XP_016978314.1"/>
    </source>
</evidence>
<dbReference type="InterPro" id="IPR002562">
    <property type="entry name" value="3'-5'_exonuclease_dom"/>
</dbReference>
<dbReference type="Pfam" id="PF01612">
    <property type="entry name" value="DNA_pol_A_exo1"/>
    <property type="match status" value="1"/>
</dbReference>
<dbReference type="Gene3D" id="3.30.420.10">
    <property type="entry name" value="Ribonuclease H-like superfamily/Ribonuclease H"/>
    <property type="match status" value="1"/>
</dbReference>
<proteinExistence type="inferred from homology"/>
<dbReference type="CTD" id="55218"/>
<keyword evidence="5" id="KW-0540">Nuclease</keyword>
<evidence type="ECO:0000256" key="8">
    <source>
        <dbReference type="ARBA" id="ARBA00022839"/>
    </source>
</evidence>
<dbReference type="OMA" id="RYYQTPK"/>
<dbReference type="GO" id="GO:0031966">
    <property type="term" value="C:mitochondrial membrane"/>
    <property type="evidence" value="ECO:0007669"/>
    <property type="project" value="UniProtKB-SubCell"/>
</dbReference>